<dbReference type="Proteomes" id="UP000277236">
    <property type="component" value="Unassembled WGS sequence"/>
</dbReference>
<evidence type="ECO:0000313" key="8">
    <source>
        <dbReference type="Proteomes" id="UP000277236"/>
    </source>
</evidence>
<dbReference type="InterPro" id="IPR014284">
    <property type="entry name" value="RNA_pol_sigma-70_dom"/>
</dbReference>
<dbReference type="NCBIfam" id="TIGR02937">
    <property type="entry name" value="sigma70-ECF"/>
    <property type="match status" value="1"/>
</dbReference>
<dbReference type="PANTHER" id="PTHR43133">
    <property type="entry name" value="RNA POLYMERASE ECF-TYPE SIGMA FACTO"/>
    <property type="match status" value="1"/>
</dbReference>
<dbReference type="InterPro" id="IPR039425">
    <property type="entry name" value="RNA_pol_sigma-70-like"/>
</dbReference>
<evidence type="ECO:0000256" key="4">
    <source>
        <dbReference type="ARBA" id="ARBA00023163"/>
    </source>
</evidence>
<organism evidence="7 8">
    <name type="scientific">Pseudomonas cichorii</name>
    <dbReference type="NCBI Taxonomy" id="36746"/>
    <lineage>
        <taxon>Bacteria</taxon>
        <taxon>Pseudomonadati</taxon>
        <taxon>Pseudomonadota</taxon>
        <taxon>Gammaproteobacteria</taxon>
        <taxon>Pseudomonadales</taxon>
        <taxon>Pseudomonadaceae</taxon>
        <taxon>Pseudomonas</taxon>
    </lineage>
</organism>
<evidence type="ECO:0000259" key="5">
    <source>
        <dbReference type="Pfam" id="PF04542"/>
    </source>
</evidence>
<dbReference type="GO" id="GO:0016987">
    <property type="term" value="F:sigma factor activity"/>
    <property type="evidence" value="ECO:0007669"/>
    <property type="project" value="UniProtKB-KW"/>
</dbReference>
<evidence type="ECO:0000256" key="2">
    <source>
        <dbReference type="ARBA" id="ARBA00023015"/>
    </source>
</evidence>
<keyword evidence="2" id="KW-0805">Transcription regulation</keyword>
<proteinExistence type="inferred from homology"/>
<dbReference type="SUPFAM" id="SSF88946">
    <property type="entry name" value="Sigma2 domain of RNA polymerase sigma factors"/>
    <property type="match status" value="1"/>
</dbReference>
<comment type="caution">
    <text evidence="7">The sequence shown here is derived from an EMBL/GenBank/DDBJ whole genome shotgun (WGS) entry which is preliminary data.</text>
</comment>
<name>A0A3M4LH46_PSECI</name>
<dbReference type="SUPFAM" id="SSF88659">
    <property type="entry name" value="Sigma3 and sigma4 domains of RNA polymerase sigma factors"/>
    <property type="match status" value="1"/>
</dbReference>
<reference evidence="7 8" key="1">
    <citation type="submission" date="2018-08" db="EMBL/GenBank/DDBJ databases">
        <title>Recombination of ecologically and evolutionarily significant loci maintains genetic cohesion in the Pseudomonas syringae species complex.</title>
        <authorList>
            <person name="Dillon M."/>
            <person name="Thakur S."/>
            <person name="Almeida R.N.D."/>
            <person name="Weir B.S."/>
            <person name="Guttman D.S."/>
        </authorList>
    </citation>
    <scope>NUCLEOTIDE SEQUENCE [LARGE SCALE GENOMIC DNA]</scope>
    <source>
        <strain evidence="7 8">ICMP 3353</strain>
    </source>
</reference>
<gene>
    <name evidence="7" type="ORF">ALQ04_00952</name>
</gene>
<dbReference type="CDD" id="cd06171">
    <property type="entry name" value="Sigma70_r4"/>
    <property type="match status" value="1"/>
</dbReference>
<dbReference type="InterPro" id="IPR013249">
    <property type="entry name" value="RNA_pol_sigma70_r4_t2"/>
</dbReference>
<accession>A0A3M4LH46</accession>
<dbReference type="RefSeq" id="WP_259645086.1">
    <property type="nucleotide sequence ID" value="NZ_RBRE01000091.1"/>
</dbReference>
<evidence type="ECO:0000259" key="6">
    <source>
        <dbReference type="Pfam" id="PF08281"/>
    </source>
</evidence>
<feature type="domain" description="RNA polymerase sigma-70 region 2" evidence="5">
    <location>
        <begin position="10"/>
        <end position="74"/>
    </location>
</feature>
<dbReference type="InterPro" id="IPR036388">
    <property type="entry name" value="WH-like_DNA-bd_sf"/>
</dbReference>
<evidence type="ECO:0000313" key="7">
    <source>
        <dbReference type="EMBL" id="RMQ40825.1"/>
    </source>
</evidence>
<keyword evidence="3" id="KW-0731">Sigma factor</keyword>
<sequence length="170" mass="18675">MDSSASKLDLYMAHRSALVDYAAPIVGCRARAEDVVQEAWLRFNGRHTQDTTIDHPVGYLYRIVRNLALDLTRSMATEKRQPDGDSLLAELPASTASPEQEAVSHDELQQVSDALTQLPERTRMAFEMHRLGGYTLQQVAGALGISVGLAHQLVHDALSHCAARLERGNA</sequence>
<dbReference type="EMBL" id="RBRE01000091">
    <property type="protein sequence ID" value="RMQ40825.1"/>
    <property type="molecule type" value="Genomic_DNA"/>
</dbReference>
<dbReference type="Pfam" id="PF08281">
    <property type="entry name" value="Sigma70_r4_2"/>
    <property type="match status" value="1"/>
</dbReference>
<evidence type="ECO:0000256" key="3">
    <source>
        <dbReference type="ARBA" id="ARBA00023082"/>
    </source>
</evidence>
<protein>
    <submittedName>
        <fullName evidence="7">ECF family RNA polymerase sigma factor</fullName>
    </submittedName>
</protein>
<feature type="domain" description="RNA polymerase sigma factor 70 region 4 type 2" evidence="6">
    <location>
        <begin position="109"/>
        <end position="161"/>
    </location>
</feature>
<keyword evidence="4" id="KW-0804">Transcription</keyword>
<dbReference type="AlphaFoldDB" id="A0A3M4LH46"/>
<dbReference type="Gene3D" id="1.10.1740.10">
    <property type="match status" value="1"/>
</dbReference>
<dbReference type="InterPro" id="IPR013325">
    <property type="entry name" value="RNA_pol_sigma_r2"/>
</dbReference>
<dbReference type="PANTHER" id="PTHR43133:SF63">
    <property type="entry name" value="RNA POLYMERASE SIGMA FACTOR FECI-RELATED"/>
    <property type="match status" value="1"/>
</dbReference>
<dbReference type="InterPro" id="IPR013324">
    <property type="entry name" value="RNA_pol_sigma_r3/r4-like"/>
</dbReference>
<dbReference type="GO" id="GO:0003677">
    <property type="term" value="F:DNA binding"/>
    <property type="evidence" value="ECO:0007669"/>
    <property type="project" value="InterPro"/>
</dbReference>
<comment type="similarity">
    <text evidence="1">Belongs to the sigma-70 factor family. ECF subfamily.</text>
</comment>
<dbReference type="Gene3D" id="1.10.10.10">
    <property type="entry name" value="Winged helix-like DNA-binding domain superfamily/Winged helix DNA-binding domain"/>
    <property type="match status" value="1"/>
</dbReference>
<dbReference type="Pfam" id="PF04542">
    <property type="entry name" value="Sigma70_r2"/>
    <property type="match status" value="1"/>
</dbReference>
<evidence type="ECO:0000256" key="1">
    <source>
        <dbReference type="ARBA" id="ARBA00010641"/>
    </source>
</evidence>
<dbReference type="InterPro" id="IPR007627">
    <property type="entry name" value="RNA_pol_sigma70_r2"/>
</dbReference>
<dbReference type="GO" id="GO:0006352">
    <property type="term" value="P:DNA-templated transcription initiation"/>
    <property type="evidence" value="ECO:0007669"/>
    <property type="project" value="InterPro"/>
</dbReference>